<feature type="compositionally biased region" description="Basic and acidic residues" evidence="2">
    <location>
        <begin position="1817"/>
        <end position="1840"/>
    </location>
</feature>
<feature type="region of interest" description="Disordered" evidence="2">
    <location>
        <begin position="2085"/>
        <end position="2150"/>
    </location>
</feature>
<feature type="domain" description="Ig-like" evidence="4">
    <location>
        <begin position="129"/>
        <end position="224"/>
    </location>
</feature>
<feature type="region of interest" description="Disordered" evidence="2">
    <location>
        <begin position="780"/>
        <end position="804"/>
    </location>
</feature>
<feature type="compositionally biased region" description="Polar residues" evidence="2">
    <location>
        <begin position="1842"/>
        <end position="1855"/>
    </location>
</feature>
<feature type="compositionally biased region" description="Polar residues" evidence="2">
    <location>
        <begin position="1533"/>
        <end position="1547"/>
    </location>
</feature>
<feature type="region of interest" description="Disordered" evidence="2">
    <location>
        <begin position="2247"/>
        <end position="2310"/>
    </location>
</feature>
<feature type="compositionally biased region" description="Acidic residues" evidence="2">
    <location>
        <begin position="833"/>
        <end position="856"/>
    </location>
</feature>
<dbReference type="InterPro" id="IPR036179">
    <property type="entry name" value="Ig-like_dom_sf"/>
</dbReference>
<feature type="region of interest" description="Disordered" evidence="2">
    <location>
        <begin position="2186"/>
        <end position="2212"/>
    </location>
</feature>
<feature type="compositionally biased region" description="Basic and acidic residues" evidence="2">
    <location>
        <begin position="2009"/>
        <end position="2018"/>
    </location>
</feature>
<evidence type="ECO:0000256" key="3">
    <source>
        <dbReference type="SAM" id="SignalP"/>
    </source>
</evidence>
<evidence type="ECO:0000313" key="6">
    <source>
        <dbReference type="RefSeq" id="XP_008302120.1"/>
    </source>
</evidence>
<feature type="chain" id="PRO_5041264524" evidence="3">
    <location>
        <begin position="21"/>
        <end position="2310"/>
    </location>
</feature>
<gene>
    <name evidence="6" type="primary">LOC103373892</name>
</gene>
<feature type="region of interest" description="Disordered" evidence="2">
    <location>
        <begin position="1370"/>
        <end position="1403"/>
    </location>
</feature>
<feature type="region of interest" description="Disordered" evidence="2">
    <location>
        <begin position="1484"/>
        <end position="1503"/>
    </location>
</feature>
<feature type="region of interest" description="Disordered" evidence="2">
    <location>
        <begin position="1517"/>
        <end position="1561"/>
    </location>
</feature>
<evidence type="ECO:0000313" key="5">
    <source>
        <dbReference type="Proteomes" id="UP000694891"/>
    </source>
</evidence>
<dbReference type="InterPro" id="IPR050380">
    <property type="entry name" value="Immune_Resp_Modulators"/>
</dbReference>
<dbReference type="InterPro" id="IPR013783">
    <property type="entry name" value="Ig-like_fold"/>
</dbReference>
<feature type="domain" description="Ig-like" evidence="4">
    <location>
        <begin position="602"/>
        <end position="704"/>
    </location>
</feature>
<keyword evidence="5" id="KW-1185">Reference proteome</keyword>
<dbReference type="InterPro" id="IPR007110">
    <property type="entry name" value="Ig-like_dom"/>
</dbReference>
<dbReference type="SMART" id="SM00407">
    <property type="entry name" value="IGc1"/>
    <property type="match status" value="3"/>
</dbReference>
<feature type="region of interest" description="Disordered" evidence="2">
    <location>
        <begin position="1009"/>
        <end position="1193"/>
    </location>
</feature>
<feature type="compositionally biased region" description="Acidic residues" evidence="2">
    <location>
        <begin position="1381"/>
        <end position="1396"/>
    </location>
</feature>
<dbReference type="PROSITE" id="PS50835">
    <property type="entry name" value="IG_LIKE"/>
    <property type="match status" value="4"/>
</dbReference>
<feature type="compositionally biased region" description="Basic and acidic residues" evidence="2">
    <location>
        <begin position="2262"/>
        <end position="2271"/>
    </location>
</feature>
<feature type="domain" description="Ig-like" evidence="4">
    <location>
        <begin position="243"/>
        <end position="307"/>
    </location>
</feature>
<feature type="compositionally biased region" description="Basic and acidic residues" evidence="2">
    <location>
        <begin position="2048"/>
        <end position="2073"/>
    </location>
</feature>
<dbReference type="InterPro" id="IPR003597">
    <property type="entry name" value="Ig_C1-set"/>
</dbReference>
<evidence type="ECO:0000256" key="2">
    <source>
        <dbReference type="SAM" id="MobiDB-lite"/>
    </source>
</evidence>
<feature type="region of interest" description="Disordered" evidence="2">
    <location>
        <begin position="1813"/>
        <end position="1940"/>
    </location>
</feature>
<reference evidence="6" key="1">
    <citation type="submission" date="2025-08" db="UniProtKB">
        <authorList>
            <consortium name="RefSeq"/>
        </authorList>
    </citation>
    <scope>IDENTIFICATION</scope>
</reference>
<organism evidence="5 6">
    <name type="scientific">Stegastes partitus</name>
    <name type="common">bicolor damselfish</name>
    <dbReference type="NCBI Taxonomy" id="144197"/>
    <lineage>
        <taxon>Eukaryota</taxon>
        <taxon>Metazoa</taxon>
        <taxon>Chordata</taxon>
        <taxon>Craniata</taxon>
        <taxon>Vertebrata</taxon>
        <taxon>Euteleostomi</taxon>
        <taxon>Actinopterygii</taxon>
        <taxon>Neopterygii</taxon>
        <taxon>Teleostei</taxon>
        <taxon>Neoteleostei</taxon>
        <taxon>Acanthomorphata</taxon>
        <taxon>Ovalentaria</taxon>
        <taxon>Pomacentridae</taxon>
        <taxon>Stegastes</taxon>
    </lineage>
</organism>
<evidence type="ECO:0000259" key="4">
    <source>
        <dbReference type="PROSITE" id="PS50835"/>
    </source>
</evidence>
<feature type="compositionally biased region" description="Basic and acidic residues" evidence="2">
    <location>
        <begin position="957"/>
        <end position="972"/>
    </location>
</feature>
<feature type="compositionally biased region" description="Acidic residues" evidence="2">
    <location>
        <begin position="1895"/>
        <end position="1904"/>
    </location>
</feature>
<dbReference type="CDD" id="cd00096">
    <property type="entry name" value="Ig"/>
    <property type="match status" value="1"/>
</dbReference>
<dbReference type="SMART" id="SM00409">
    <property type="entry name" value="IG"/>
    <property type="match status" value="2"/>
</dbReference>
<proteinExistence type="predicted"/>
<feature type="compositionally biased region" description="Acidic residues" evidence="2">
    <location>
        <begin position="2033"/>
        <end position="2047"/>
    </location>
</feature>
<feature type="region of interest" description="Disordered" evidence="2">
    <location>
        <begin position="828"/>
        <end position="858"/>
    </location>
</feature>
<feature type="compositionally biased region" description="Polar residues" evidence="2">
    <location>
        <begin position="1916"/>
        <end position="1940"/>
    </location>
</feature>
<keyword evidence="3" id="KW-0732">Signal</keyword>
<name>A0A9Y4NRL5_9TELE</name>
<dbReference type="CDD" id="cd00098">
    <property type="entry name" value="IgC1"/>
    <property type="match status" value="2"/>
</dbReference>
<feature type="region of interest" description="Disordered" evidence="2">
    <location>
        <begin position="948"/>
        <end position="990"/>
    </location>
</feature>
<dbReference type="RefSeq" id="XP_008302120.1">
    <property type="nucleotide sequence ID" value="XM_008303898.1"/>
</dbReference>
<dbReference type="Gene3D" id="2.60.40.10">
    <property type="entry name" value="Immunoglobulins"/>
    <property type="match status" value="5"/>
</dbReference>
<feature type="compositionally biased region" description="Acidic residues" evidence="2">
    <location>
        <begin position="1873"/>
        <end position="1887"/>
    </location>
</feature>
<dbReference type="PANTHER" id="PTHR23411">
    <property type="entry name" value="TAPASIN"/>
    <property type="match status" value="1"/>
</dbReference>
<feature type="compositionally biased region" description="Basic and acidic residues" evidence="2">
    <location>
        <begin position="1033"/>
        <end position="1089"/>
    </location>
</feature>
<evidence type="ECO:0000256" key="1">
    <source>
        <dbReference type="ARBA" id="ARBA00023319"/>
    </source>
</evidence>
<feature type="signal peptide" evidence="3">
    <location>
        <begin position="1"/>
        <end position="20"/>
    </location>
</feature>
<dbReference type="SUPFAM" id="SSF48726">
    <property type="entry name" value="Immunoglobulin"/>
    <property type="match status" value="5"/>
</dbReference>
<dbReference type="InterPro" id="IPR003599">
    <property type="entry name" value="Ig_sub"/>
</dbReference>
<dbReference type="GeneID" id="103373892"/>
<sequence>MQCKVLVHVVLLALIKHVSTSEVQSSPNTNATLPCNATLPVPVKGGKIDESLIAVSWTSNGSDIASFGKAATQIKEGFSWDTTGFINGDFSLSVLKASLNLQGVYECTVSYDSKLLHSSNVTFSILASPTLSVPQQWVVLETESQLQCQAHGFYPPPVSFSWTRDGRVIQPPYQVEGEIAPDGYYAAVDNLTFYPSREDQNATFGCMVSHSGSDQELDFQLNITYLSSVRLSVVAPSSKDIPLTLYCDVESFYPEEVSVSWLQNGTSLPEPPVPEQNPDGTYRTRRYYTLSPEQRGRGGKVECAVNQPGALHPVRGSAYLDKLDPQDEAPVLTKSAKASVAMMCISIVLVFLLCFGFSWRRRDEKQKSLNVSGIILPPRVIVGQKGRVSLSIEGRRVDRVQTVWFLNDNPISDTSITASEKGPLLASRGELGYYKLHTQGPLHSSGNGIQQLISSLTFIPQISIHKGAVFKCQVSYMGKDKIVEERVSEKFTILSPPEVSEIQLAETQSDSDVISMTVRATHFHPDVITFRWFCQGGELSPVASQASSSPRPNSEGYFSAFSQCKLPRSELERGAAKVWVSVHHIALKQPVFRETRGFIKRPSVSDIVSSTCSSDQISTLGCEIMDFYPPNISVTWLKLREGEQDDREEEVIEGGEMWGPIQTQTRLYRATATLKRRATNQEKKDRRGGIICRVEHCSLQEPIVRHWRNGDIAAPSIPPSISVCWSSEGVGVFSLLLKGGHPKVKLLWAAGGATLSPLVSSETEEIGDDGQRELKSVCALERSTGLPSPTSKQPERRKNGHAIKTKAAVTDPDAEGIEYIDEKVDGENNNIEREEETLSTLSELDEDSDKEGEDDPGALHINRVNLRRAPRESERARLRVCVEITHPALRVPVYRTWTGSEKRRGRRASMDPDSPLTRVERTLWSVWTYLTGAVNRFFRPQPANTVYNDPNSFQESAVDRESPNCGPAERDTGGGGADEEQPLATASQLGSSRPVVVWELPTTDIDLKPDEESVRYKARPSRSSEGEESSDAEGTRGDAEDARAKEQEKPEIEKCCARDETPQDDERHVRTGSRILRDDAVSEDVEKSDGTGGDEEETVSTATPGEHQEIEETVTKIHVWEEEGEDMEKSGGRAGYEEESVSTAAPDEHQEIEETVTKIQVGEEGADMEESGGRAGYEEGTVSTAAPGEHQEIEETVTKIHVGEEEGEMHHEDEQDDTEVKLCTMMDSRPEEEDEMLRGEAGMQKDDAAPVMTEEEAEVCDVVLQLVTENKSDEETKQDENQLMVSQVVSDVSDDELVAVGKRESDECEDEGAKQDEREQGAIEEEPNNEAAVNQTTDEVPEQEEIIRTVTDDSQVENILTVTCREEAVQNTETWQHPADLTDEEEEEEEEEEDVAFTEVQTKTREADVAITCISLDDKGQAQEERLSSEAGNRDMEIAFTSTPVTVKPEGETGQEVRGELGNIPPGISEGQVVVSQELNTPTCEETQEGVPGYNNELGPDENTTQRFLEVGDYEETQTTQLPEEVEGEEQESLQNRSTGADCSQATEPMEEKQEGTEDPETSFNFSVEEHTGIQHLTDTGLTQETEKPLAEGVIQELGHLFGGEGGKLLESSMKTEIKHISFTEETDSATEELQDVTEELLVDFGIDGGVCDSKEAARDGAVAADEAIWFADESSELLEAELQKMTETIFSQESVHDAHTEQNSSRIPSLLEDINEFEFLKPLVEIEPNLLDDSSLEMYDAGIDVEEKGHGEEEEEAEDEMHLEAGTAAELITEMKEKRTDLITESEFSQHLETRNQSPDRALEISMEEMIAEAADESKTAELKPKDSSTEETAKHETDSEGSYSEETSNSISGHQDVIDEEILDLWIETAMSEDADGREQEEEPEPEQHMDTEIEPLNEEQGDITSAKEEEQLVESNPAESQLASDTEMSSSTVESGFLTQSLSEWDAQSSETRLLRSESAGSLQGIQDMLVGMSESADISEFSASPANSESKDASIEETAEGVPSHLKEETRFYPDSRATSPNESNLNQESDESQEKTDEETVETESRSQKEIDIEVTNKGEKTDWKDSESMTKTAVFFQLEETKFEAEPPKMTVSGSPDEIKHTESGSDSEASLEEEISSMELDLKDELPSPEEPQPGWSEAESLSELKVAEEPFTKSEDRDQVVAPLLDFTVQRSRIAVKNPRVRPPKDPRSLLHMPSVEPTPSAHVPVKAPIGVPLGGLGIGIKLPGLGAGFPVLKKTKRVVREENSQETLSQQEPEAKPEEKSDALQQVEAQPKPKWTPPRHPGFGNPLMSELKTKLKKTTQE</sequence>
<feature type="domain" description="Ig-like" evidence="4">
    <location>
        <begin position="13"/>
        <end position="124"/>
    </location>
</feature>
<accession>A0A9Y4NRL5</accession>
<feature type="region of interest" description="Disordered" evidence="2">
    <location>
        <begin position="1230"/>
        <end position="1255"/>
    </location>
</feature>
<feature type="compositionally biased region" description="Polar residues" evidence="2">
    <location>
        <begin position="2021"/>
        <end position="2032"/>
    </location>
</feature>
<feature type="region of interest" description="Disordered" evidence="2">
    <location>
        <begin position="1299"/>
        <end position="1342"/>
    </location>
</feature>
<feature type="compositionally biased region" description="Basic and acidic residues" evidence="2">
    <location>
        <begin position="1106"/>
        <end position="1131"/>
    </location>
</feature>
<feature type="compositionally biased region" description="Basic and acidic residues" evidence="2">
    <location>
        <begin position="1301"/>
        <end position="1321"/>
    </location>
</feature>
<dbReference type="Proteomes" id="UP000694891">
    <property type="component" value="Unplaced"/>
</dbReference>
<feature type="region of interest" description="Disordered" evidence="2">
    <location>
        <begin position="1969"/>
        <end position="2073"/>
    </location>
</feature>
<keyword evidence="1" id="KW-0393">Immunoglobulin domain</keyword>
<dbReference type="Pfam" id="PF07654">
    <property type="entry name" value="C1-set"/>
    <property type="match status" value="3"/>
</dbReference>
<protein>
    <submittedName>
        <fullName evidence="6">Microtubule-associated protein futsch</fullName>
    </submittedName>
</protein>